<evidence type="ECO:0000256" key="2">
    <source>
        <dbReference type="ARBA" id="ARBA00007599"/>
    </source>
</evidence>
<evidence type="ECO:0000256" key="9">
    <source>
        <dbReference type="ARBA" id="ARBA00022842"/>
    </source>
</evidence>
<keyword evidence="9" id="KW-0460">Magnesium</keyword>
<dbReference type="InterPro" id="IPR003442">
    <property type="entry name" value="T6A_TsaE"/>
</dbReference>
<dbReference type="Pfam" id="PF02367">
    <property type="entry name" value="TsaE"/>
    <property type="match status" value="1"/>
</dbReference>
<organism evidence="11">
    <name type="scientific">marine metagenome</name>
    <dbReference type="NCBI Taxonomy" id="408172"/>
    <lineage>
        <taxon>unclassified sequences</taxon>
        <taxon>metagenomes</taxon>
        <taxon>ecological metagenomes</taxon>
    </lineage>
</organism>
<dbReference type="PANTHER" id="PTHR33540">
    <property type="entry name" value="TRNA THREONYLCARBAMOYLADENOSINE BIOSYNTHESIS PROTEIN TSAE"/>
    <property type="match status" value="1"/>
</dbReference>
<accession>A0A381S0Z5</accession>
<dbReference type="SUPFAM" id="SSF52540">
    <property type="entry name" value="P-loop containing nucleoside triphosphate hydrolases"/>
    <property type="match status" value="1"/>
</dbReference>
<dbReference type="GO" id="GO:0046872">
    <property type="term" value="F:metal ion binding"/>
    <property type="evidence" value="ECO:0007669"/>
    <property type="project" value="UniProtKB-KW"/>
</dbReference>
<protein>
    <recommendedName>
        <fullName evidence="3">tRNA threonylcarbamoyladenosine biosynthesis protein TsaE</fullName>
    </recommendedName>
    <alternativeName>
        <fullName evidence="10">t(6)A37 threonylcarbamoyladenosine biosynthesis protein TsaE</fullName>
    </alternativeName>
</protein>
<reference evidence="11" key="1">
    <citation type="submission" date="2018-05" db="EMBL/GenBank/DDBJ databases">
        <authorList>
            <person name="Lanie J.A."/>
            <person name="Ng W.-L."/>
            <person name="Kazmierczak K.M."/>
            <person name="Andrzejewski T.M."/>
            <person name="Davidsen T.M."/>
            <person name="Wayne K.J."/>
            <person name="Tettelin H."/>
            <person name="Glass J.I."/>
            <person name="Rusch D."/>
            <person name="Podicherti R."/>
            <person name="Tsui H.-C.T."/>
            <person name="Winkler M.E."/>
        </authorList>
    </citation>
    <scope>NUCLEOTIDE SEQUENCE</scope>
</reference>
<evidence type="ECO:0000256" key="7">
    <source>
        <dbReference type="ARBA" id="ARBA00022741"/>
    </source>
</evidence>
<dbReference type="PANTHER" id="PTHR33540:SF2">
    <property type="entry name" value="TRNA THREONYLCARBAMOYLADENOSINE BIOSYNTHESIS PROTEIN TSAE"/>
    <property type="match status" value="1"/>
</dbReference>
<gene>
    <name evidence="11" type="ORF">METZ01_LOCUS49913</name>
</gene>
<keyword evidence="7" id="KW-0547">Nucleotide-binding</keyword>
<dbReference type="Gene3D" id="3.40.50.300">
    <property type="entry name" value="P-loop containing nucleotide triphosphate hydrolases"/>
    <property type="match status" value="1"/>
</dbReference>
<keyword evidence="4" id="KW-0963">Cytoplasm</keyword>
<dbReference type="AlphaFoldDB" id="A0A381S0Z5"/>
<sequence>MVRNCRSVTETQEFAAELADSVPAGHVIALLGNLGSGKTTFAQGFASGLGIREHVGSPTFKLVSEYAGSPHNLHHVDCYRLQHADDFFNIGGERYLAPEHAVTLIEWADIISEVLPKETIIIKFRRSKAEPDTRTITVKGWDLDE</sequence>
<dbReference type="InterPro" id="IPR027417">
    <property type="entry name" value="P-loop_NTPase"/>
</dbReference>
<name>A0A381S0Z5_9ZZZZ</name>
<keyword evidence="5" id="KW-0819">tRNA processing</keyword>
<keyword evidence="8" id="KW-0067">ATP-binding</keyword>
<evidence type="ECO:0000256" key="5">
    <source>
        <dbReference type="ARBA" id="ARBA00022694"/>
    </source>
</evidence>
<dbReference type="EMBL" id="UINC01002473">
    <property type="protein sequence ID" value="SUZ97059.1"/>
    <property type="molecule type" value="Genomic_DNA"/>
</dbReference>
<evidence type="ECO:0000256" key="4">
    <source>
        <dbReference type="ARBA" id="ARBA00022490"/>
    </source>
</evidence>
<dbReference type="NCBIfam" id="TIGR00150">
    <property type="entry name" value="T6A_YjeE"/>
    <property type="match status" value="1"/>
</dbReference>
<evidence type="ECO:0000256" key="8">
    <source>
        <dbReference type="ARBA" id="ARBA00022840"/>
    </source>
</evidence>
<dbReference type="GO" id="GO:0005524">
    <property type="term" value="F:ATP binding"/>
    <property type="evidence" value="ECO:0007669"/>
    <property type="project" value="UniProtKB-KW"/>
</dbReference>
<evidence type="ECO:0000256" key="6">
    <source>
        <dbReference type="ARBA" id="ARBA00022723"/>
    </source>
</evidence>
<evidence type="ECO:0000256" key="10">
    <source>
        <dbReference type="ARBA" id="ARBA00032441"/>
    </source>
</evidence>
<proteinExistence type="inferred from homology"/>
<keyword evidence="6" id="KW-0479">Metal-binding</keyword>
<comment type="similarity">
    <text evidence="2">Belongs to the TsaE family.</text>
</comment>
<comment type="subcellular location">
    <subcellularLocation>
        <location evidence="1">Cytoplasm</location>
    </subcellularLocation>
</comment>
<dbReference type="GO" id="GO:0002949">
    <property type="term" value="P:tRNA threonylcarbamoyladenosine modification"/>
    <property type="evidence" value="ECO:0007669"/>
    <property type="project" value="InterPro"/>
</dbReference>
<evidence type="ECO:0000313" key="11">
    <source>
        <dbReference type="EMBL" id="SUZ97059.1"/>
    </source>
</evidence>
<dbReference type="GO" id="GO:0005737">
    <property type="term" value="C:cytoplasm"/>
    <property type="evidence" value="ECO:0007669"/>
    <property type="project" value="UniProtKB-SubCell"/>
</dbReference>
<evidence type="ECO:0000256" key="3">
    <source>
        <dbReference type="ARBA" id="ARBA00019010"/>
    </source>
</evidence>
<evidence type="ECO:0000256" key="1">
    <source>
        <dbReference type="ARBA" id="ARBA00004496"/>
    </source>
</evidence>